<dbReference type="AlphaFoldDB" id="A0A075QZA2"/>
<evidence type="ECO:0000313" key="10">
    <source>
        <dbReference type="EMBL" id="AIG24546.1"/>
    </source>
</evidence>
<dbReference type="InterPro" id="IPR000550">
    <property type="entry name" value="Hppk"/>
</dbReference>
<evidence type="ECO:0000259" key="9">
    <source>
        <dbReference type="PROSITE" id="PS00794"/>
    </source>
</evidence>
<dbReference type="eggNOG" id="COG0801">
    <property type="taxonomic scope" value="Bacteria"/>
</dbReference>
<name>A0A075QZA2_BRELA</name>
<dbReference type="GO" id="GO:0005524">
    <property type="term" value="F:ATP binding"/>
    <property type="evidence" value="ECO:0007669"/>
    <property type="project" value="UniProtKB-KW"/>
</dbReference>
<comment type="pathway">
    <text evidence="2">Cofactor biosynthesis; tetrahydrofolate biosynthesis; 2-amino-4-hydroxy-6-hydroxymethyl-7,8-dihydropteridine diphosphate from 7,8-dihydroneopterin triphosphate: step 4/4.</text>
</comment>
<dbReference type="STRING" id="1042163.BRLA_c001310"/>
<dbReference type="HOGENOM" id="CLU_097916_1_1_9"/>
<dbReference type="Pfam" id="PF01288">
    <property type="entry name" value="HPPK"/>
    <property type="match status" value="1"/>
</dbReference>
<dbReference type="KEGG" id="blr:BRLA_c001310"/>
<dbReference type="PANTHER" id="PTHR43071:SF1">
    <property type="entry name" value="2-AMINO-4-HYDROXY-6-HYDROXYMETHYLDIHYDROPTERIDINE PYROPHOSPHOKINASE"/>
    <property type="match status" value="1"/>
</dbReference>
<evidence type="ECO:0000256" key="5">
    <source>
        <dbReference type="ARBA" id="ARBA00022741"/>
    </source>
</evidence>
<evidence type="ECO:0000256" key="3">
    <source>
        <dbReference type="ARBA" id="ARBA00013253"/>
    </source>
</evidence>
<keyword evidence="11" id="KW-1185">Reference proteome</keyword>
<dbReference type="GO" id="GO:0046654">
    <property type="term" value="P:tetrahydrofolate biosynthetic process"/>
    <property type="evidence" value="ECO:0007669"/>
    <property type="project" value="UniProtKB-UniPathway"/>
</dbReference>
<keyword evidence="5" id="KW-0547">Nucleotide-binding</keyword>
<evidence type="ECO:0000313" key="11">
    <source>
        <dbReference type="Proteomes" id="UP000005850"/>
    </source>
</evidence>
<dbReference type="Gene3D" id="3.30.70.560">
    <property type="entry name" value="7,8-Dihydro-6-hydroxymethylpterin-pyrophosphokinase HPPK"/>
    <property type="match status" value="1"/>
</dbReference>
<evidence type="ECO:0000256" key="1">
    <source>
        <dbReference type="ARBA" id="ARBA00000198"/>
    </source>
</evidence>
<dbReference type="Proteomes" id="UP000005850">
    <property type="component" value="Chromosome"/>
</dbReference>
<comment type="catalytic activity">
    <reaction evidence="1">
        <text>6-hydroxymethyl-7,8-dihydropterin + ATP = (7,8-dihydropterin-6-yl)methyl diphosphate + AMP + H(+)</text>
        <dbReference type="Rhea" id="RHEA:11412"/>
        <dbReference type="ChEBI" id="CHEBI:15378"/>
        <dbReference type="ChEBI" id="CHEBI:30616"/>
        <dbReference type="ChEBI" id="CHEBI:44841"/>
        <dbReference type="ChEBI" id="CHEBI:72950"/>
        <dbReference type="ChEBI" id="CHEBI:456215"/>
        <dbReference type="EC" id="2.7.6.3"/>
    </reaction>
</comment>
<dbReference type="NCBIfam" id="TIGR01498">
    <property type="entry name" value="folK"/>
    <property type="match status" value="1"/>
</dbReference>
<dbReference type="RefSeq" id="WP_003333842.1">
    <property type="nucleotide sequence ID" value="NZ_CP007806.1"/>
</dbReference>
<keyword evidence="8" id="KW-0289">Folate biosynthesis</keyword>
<organism evidence="10 11">
    <name type="scientific">Brevibacillus laterosporus LMG 15441</name>
    <dbReference type="NCBI Taxonomy" id="1042163"/>
    <lineage>
        <taxon>Bacteria</taxon>
        <taxon>Bacillati</taxon>
        <taxon>Bacillota</taxon>
        <taxon>Bacilli</taxon>
        <taxon>Bacillales</taxon>
        <taxon>Paenibacillaceae</taxon>
        <taxon>Brevibacillus</taxon>
    </lineage>
</organism>
<gene>
    <name evidence="10" type="ORF">BRLA_c001310</name>
</gene>
<evidence type="ECO:0000256" key="7">
    <source>
        <dbReference type="ARBA" id="ARBA00022840"/>
    </source>
</evidence>
<evidence type="ECO:0000256" key="4">
    <source>
        <dbReference type="ARBA" id="ARBA00022679"/>
    </source>
</evidence>
<dbReference type="SUPFAM" id="SSF55083">
    <property type="entry name" value="6-hydroxymethyl-7,8-dihydropterin pyrophosphokinase, HPPK"/>
    <property type="match status" value="1"/>
</dbReference>
<feature type="domain" description="7,8-dihydro-6-hydroxymethylpterin-pyrophosphokinase" evidence="9">
    <location>
        <begin position="91"/>
        <end position="102"/>
    </location>
</feature>
<accession>A0A075QZA2</accession>
<evidence type="ECO:0000256" key="6">
    <source>
        <dbReference type="ARBA" id="ARBA00022777"/>
    </source>
</evidence>
<dbReference type="GO" id="GO:0003848">
    <property type="term" value="F:2-amino-4-hydroxy-6-hydroxymethyldihydropteridine diphosphokinase activity"/>
    <property type="evidence" value="ECO:0007669"/>
    <property type="project" value="UniProtKB-EC"/>
</dbReference>
<dbReference type="GO" id="GO:0016301">
    <property type="term" value="F:kinase activity"/>
    <property type="evidence" value="ECO:0007669"/>
    <property type="project" value="UniProtKB-KW"/>
</dbReference>
<dbReference type="PANTHER" id="PTHR43071">
    <property type="entry name" value="2-AMINO-4-HYDROXY-6-HYDROXYMETHYLDIHYDROPTERIDINE PYROPHOSPHOKINASE"/>
    <property type="match status" value="1"/>
</dbReference>
<keyword evidence="7" id="KW-0067">ATP-binding</keyword>
<dbReference type="GO" id="GO:0046656">
    <property type="term" value="P:folic acid biosynthetic process"/>
    <property type="evidence" value="ECO:0007669"/>
    <property type="project" value="UniProtKB-KW"/>
</dbReference>
<dbReference type="CDD" id="cd00483">
    <property type="entry name" value="HPPK"/>
    <property type="match status" value="1"/>
</dbReference>
<keyword evidence="6 10" id="KW-0418">Kinase</keyword>
<reference evidence="10 11" key="1">
    <citation type="journal article" date="2011" name="J. Bacteriol.">
        <title>Genome sequence of Brevibacillus laterosporus LMG 15441, a pathogen of invertebrates.</title>
        <authorList>
            <person name="Djukic M."/>
            <person name="Poehlein A."/>
            <person name="Thurmer A."/>
            <person name="Daniel R."/>
        </authorList>
    </citation>
    <scope>NUCLEOTIDE SEQUENCE [LARGE SCALE GENOMIC DNA]</scope>
    <source>
        <strain evidence="10 11">LMG 15441</strain>
    </source>
</reference>
<protein>
    <recommendedName>
        <fullName evidence="3">2-amino-4-hydroxy-6-hydroxymethyldihydropteridine diphosphokinase</fullName>
        <ecNumber evidence="3">2.7.6.3</ecNumber>
    </recommendedName>
</protein>
<dbReference type="EMBL" id="CP007806">
    <property type="protein sequence ID" value="AIG24546.1"/>
    <property type="molecule type" value="Genomic_DNA"/>
</dbReference>
<evidence type="ECO:0000256" key="2">
    <source>
        <dbReference type="ARBA" id="ARBA00005051"/>
    </source>
</evidence>
<sequence>MGNLTKAYIALGSNQGEREAMLKGAIAWLHAHDFIQVSRLSSVYETDPVGYLNQPAFLNMVIEIETSLTPLELLQTALSIEQKLGRVRLERWGPRNIDIDLLLFGEEEVALPNLVIPHPEMIHRAFVLIPLQEVWHGVIPGTDLSIEEAIHQCIETQGVQVWGTLDWGAESERSAN</sequence>
<dbReference type="PROSITE" id="PS00794">
    <property type="entry name" value="HPPK"/>
    <property type="match status" value="1"/>
</dbReference>
<proteinExistence type="predicted"/>
<evidence type="ECO:0000256" key="8">
    <source>
        <dbReference type="ARBA" id="ARBA00022909"/>
    </source>
</evidence>
<dbReference type="InterPro" id="IPR035907">
    <property type="entry name" value="Hppk_sf"/>
</dbReference>
<dbReference type="UniPathway" id="UPA00077">
    <property type="reaction ID" value="UER00155"/>
</dbReference>
<dbReference type="EC" id="2.7.6.3" evidence="3"/>
<keyword evidence="4 10" id="KW-0808">Transferase</keyword>